<keyword evidence="4 7" id="KW-0560">Oxidoreductase</keyword>
<dbReference type="InterPro" id="IPR001128">
    <property type="entry name" value="Cyt_P450"/>
</dbReference>
<keyword evidence="3 7" id="KW-0479">Metal-binding</keyword>
<evidence type="ECO:0000256" key="4">
    <source>
        <dbReference type="ARBA" id="ARBA00023002"/>
    </source>
</evidence>
<dbReference type="AlphaFoldDB" id="A0A1S6JIX5"/>
<keyword evidence="6 7" id="KW-0503">Monooxygenase</keyword>
<dbReference type="EMBL" id="CP019724">
    <property type="protein sequence ID" value="AQS72455.1"/>
    <property type="molecule type" value="Genomic_DNA"/>
</dbReference>
<dbReference type="PANTHER" id="PTHR46696:SF1">
    <property type="entry name" value="CYTOCHROME P450 YJIB-RELATED"/>
    <property type="match status" value="1"/>
</dbReference>
<keyword evidence="10" id="KW-1185">Reference proteome</keyword>
<dbReference type="Pfam" id="PF00067">
    <property type="entry name" value="p450"/>
    <property type="match status" value="1"/>
</dbReference>
<evidence type="ECO:0000256" key="5">
    <source>
        <dbReference type="ARBA" id="ARBA00023004"/>
    </source>
</evidence>
<dbReference type="KEGG" id="spac:B1H29_00475"/>
<dbReference type="PRINTS" id="PR00359">
    <property type="entry name" value="BP450"/>
</dbReference>
<dbReference type="Proteomes" id="UP000189443">
    <property type="component" value="Chromosome"/>
</dbReference>
<accession>A0A1S6JIX5</accession>
<dbReference type="GO" id="GO:0005506">
    <property type="term" value="F:iron ion binding"/>
    <property type="evidence" value="ECO:0007669"/>
    <property type="project" value="InterPro"/>
</dbReference>
<dbReference type="Gene3D" id="1.10.630.10">
    <property type="entry name" value="Cytochrome P450"/>
    <property type="match status" value="1"/>
</dbReference>
<dbReference type="KEGG" id="spac:B1H29_36585"/>
<protein>
    <submittedName>
        <fullName evidence="8">Cytochrome P450</fullName>
    </submittedName>
</protein>
<keyword evidence="5 7" id="KW-0408">Iron</keyword>
<dbReference type="InterPro" id="IPR002397">
    <property type="entry name" value="Cyt_P450_B"/>
</dbReference>
<evidence type="ECO:0000256" key="7">
    <source>
        <dbReference type="RuleBase" id="RU000461"/>
    </source>
</evidence>
<evidence type="ECO:0000256" key="3">
    <source>
        <dbReference type="ARBA" id="ARBA00022723"/>
    </source>
</evidence>
<evidence type="ECO:0000313" key="8">
    <source>
        <dbReference type="EMBL" id="AQS71708.1"/>
    </source>
</evidence>
<dbReference type="PANTHER" id="PTHR46696">
    <property type="entry name" value="P450, PUTATIVE (EUROFUNG)-RELATED"/>
    <property type="match status" value="1"/>
</dbReference>
<dbReference type="InterPro" id="IPR017972">
    <property type="entry name" value="Cyt_P450_CS"/>
</dbReference>
<organism evidence="8 10">
    <name type="scientific">Streptomyces pactum</name>
    <dbReference type="NCBI Taxonomy" id="68249"/>
    <lineage>
        <taxon>Bacteria</taxon>
        <taxon>Bacillati</taxon>
        <taxon>Actinomycetota</taxon>
        <taxon>Actinomycetes</taxon>
        <taxon>Kitasatosporales</taxon>
        <taxon>Streptomycetaceae</taxon>
        <taxon>Streptomyces</taxon>
    </lineage>
</organism>
<evidence type="ECO:0000256" key="1">
    <source>
        <dbReference type="ARBA" id="ARBA00010617"/>
    </source>
</evidence>
<dbReference type="InterPro" id="IPR036396">
    <property type="entry name" value="Cyt_P450_sf"/>
</dbReference>
<dbReference type="EMBL" id="CP019724">
    <property type="protein sequence ID" value="AQS71708.1"/>
    <property type="molecule type" value="Genomic_DNA"/>
</dbReference>
<dbReference type="FunFam" id="1.10.630.10:FF:000018">
    <property type="entry name" value="Cytochrome P450 monooxygenase"/>
    <property type="match status" value="1"/>
</dbReference>
<proteinExistence type="inferred from homology"/>
<dbReference type="SUPFAM" id="SSF48264">
    <property type="entry name" value="Cytochrome P450"/>
    <property type="match status" value="1"/>
</dbReference>
<reference evidence="8 10" key="1">
    <citation type="submission" date="2017-02" db="EMBL/GenBank/DDBJ databases">
        <title>Streptomyces pactum ACT12 Genome sequencing and assembly.</title>
        <authorList>
            <person name="Xue Q."/>
            <person name="Yan X."/>
            <person name="Jia L."/>
            <person name="Yan H."/>
        </authorList>
    </citation>
    <scope>NUCLEOTIDE SEQUENCE [LARGE SCALE GENOMIC DNA]</scope>
    <source>
        <strain evidence="8 10">ACT12</strain>
    </source>
</reference>
<name>A0A1S6JIX5_9ACTN</name>
<sequence>MLASADRDTRYGELAARTPVTRGRYAGDVEVWLITGHDEIVTVLNDVRFSSDLTGQDRIPLPGAGLPDDLRTALTSTLAAYDPPDHTRLRRLVSHAFTARRVQRLRPRVEHIVDALLADLPAHADAAGTVDLMEHFAHQLPVLVIGELLGLPPEDQQQWRTSAEGLTSGDPDRVTTDARNLIAYMRKAIAERRDPQYAADDLLTALVRARDAGDRLTEDELVSTALGILLAGHRTTALLVRTMAVLVLTGALRPGAAGIPDLVEETLRRHGPAEIGTLRFAREPVELAGATIERGDLVQVVLASGNRDRRRFTDPDAIDPARPDKAHLAFGHGIHYCLGAALARTMAEVALAALFRVAPRLTLHRDVCLQTTDPRSTALSVRMATEQEDN</sequence>
<dbReference type="GO" id="GO:0016705">
    <property type="term" value="F:oxidoreductase activity, acting on paired donors, with incorporation or reduction of molecular oxygen"/>
    <property type="evidence" value="ECO:0007669"/>
    <property type="project" value="InterPro"/>
</dbReference>
<keyword evidence="2 7" id="KW-0349">Heme</keyword>
<evidence type="ECO:0000256" key="2">
    <source>
        <dbReference type="ARBA" id="ARBA00022617"/>
    </source>
</evidence>
<dbReference type="PROSITE" id="PS00086">
    <property type="entry name" value="CYTOCHROME_P450"/>
    <property type="match status" value="1"/>
</dbReference>
<gene>
    <name evidence="8" type="ORF">B1H29_00475</name>
    <name evidence="9" type="ORF">B1H29_36585</name>
</gene>
<dbReference type="GO" id="GO:0020037">
    <property type="term" value="F:heme binding"/>
    <property type="evidence" value="ECO:0007669"/>
    <property type="project" value="InterPro"/>
</dbReference>
<dbReference type="GO" id="GO:0004497">
    <property type="term" value="F:monooxygenase activity"/>
    <property type="evidence" value="ECO:0007669"/>
    <property type="project" value="UniProtKB-KW"/>
</dbReference>
<evidence type="ECO:0000256" key="6">
    <source>
        <dbReference type="ARBA" id="ARBA00023033"/>
    </source>
</evidence>
<evidence type="ECO:0000313" key="9">
    <source>
        <dbReference type="EMBL" id="AQS72455.1"/>
    </source>
</evidence>
<comment type="similarity">
    <text evidence="1 7">Belongs to the cytochrome P450 family.</text>
</comment>
<evidence type="ECO:0000313" key="10">
    <source>
        <dbReference type="Proteomes" id="UP000189443"/>
    </source>
</evidence>